<sequence length="1260" mass="138826">MTEKDSTASWLAGGGEMGKLIRSMDWSDSPLGPIEDWPQSLRTAVSLCLSSTFPILIAWGPHDIQIYNDAYRPICGAKHPHSMGEDFKVCWATALPVVGDAFDRAHQGEGTYIRDQRMFLDRYGYLEEAFMTFSFSPIRVESGEVGGVFHPISESTDKVLGARRTSALRDLSSVLGKCLTIDEVCAGLSERYESILLDVPFMIFYQLEGNTLTRQGIAGLDPASQMAPLTIALDDKEGWPFKDIAQSLTLTRVSDLATRFGKHPAGPYEEIPTDAVILPIIVAGSDAPFGFVVAGVSACRALDDEYFDFYALLSNAISTAVANVLVYQHEQRKAEELAEIDRAKTAFFSNISHEFRTPLTLMVGPLDDALSDTVEPLGTAQRERLEVTHRNSLRLLKLVNGLLDFSRIEAGRAKANFAATNLSLLTEDLASVFRSIIEKAGLQFDVRVADLNEPVFIDRDMWEKIVFNLLSNAFKFTFHGTIGVSLERKGSVVRLAVSDTGSGIAADELPRVFERFHRIENSQGRTYEGTGIGLALIQELVKLHQGEIGVTSELGRGSTFYVDIPLGSAHLQDAEITRSDMVAISSDAQAGNAFILEAEAWLPGQENGSLIALVQNNIGATDMPAITDKLLPVTILVADDNRDMREYLVRLLEPYATVTACADGLAAYESICAAPPDLVLSDVMMPVLDGFGLLKKVRSNEATKDVPLILLSARAGEEAKVEGIEAGADDYLVKPFSANELLSRVKSQVDSSRRRHAAKLALQLSEKYFRSLVDASTAIIWTADQTGRGTYLSKRWYDFTGQQQGFDQKERWMEAIHPDDQHEVRTNFIFSCESRSPFRVVYRLRHVSGEYRWVVDSGTPLFDENGDSIGFVGTVVDVHEEREAKRTLEVLAENLAEINRRQNEFLVTLAHELRNPLAPIRSGLEVIKMMGNDNERQVNIHRMMDRQVEHLTHLVDDLLDIARITEGKIQLKKERVAVKTVLANAVEISMPLIEKSQHNLIVEVNDSNLIIDADPHRVTQIISNVLNNAAKYTPERGRIVVAATSDGADAVITVEDNGMGIARENLASVFEIFSQVQTDVERAQGGLGIGLHLVKRLVDLHGGAVSVTSPGRGKGATFAIRLPRVLVERSADRRRQNEQSSASKALKILIVDDNIDSAEMLSMLMEYRGHTARVATRGSEALTLAAQFDPDIVFLDIGLPDMSGYQVAVELRKIEGLQHAKLVALTGRGNESDKLAAESAGFDHHLTKPTSMERLDEILG</sequence>
<dbReference type="Pfam" id="PF00072">
    <property type="entry name" value="Response_reg"/>
    <property type="match status" value="2"/>
</dbReference>
<evidence type="ECO:0000256" key="2">
    <source>
        <dbReference type="ARBA" id="ARBA00012438"/>
    </source>
</evidence>
<dbReference type="InterPro" id="IPR005467">
    <property type="entry name" value="His_kinase_dom"/>
</dbReference>
<evidence type="ECO:0000259" key="5">
    <source>
        <dbReference type="PROSITE" id="PS50109"/>
    </source>
</evidence>
<dbReference type="CDD" id="cd00082">
    <property type="entry name" value="HisKA"/>
    <property type="match status" value="2"/>
</dbReference>
<dbReference type="SMART" id="SM00086">
    <property type="entry name" value="PAC"/>
    <property type="match status" value="1"/>
</dbReference>
<evidence type="ECO:0000256" key="3">
    <source>
        <dbReference type="ARBA" id="ARBA00022553"/>
    </source>
</evidence>
<dbReference type="PROSITE" id="PS50109">
    <property type="entry name" value="HIS_KIN"/>
    <property type="match status" value="2"/>
</dbReference>
<feature type="domain" description="Histidine kinase" evidence="5">
    <location>
        <begin position="908"/>
        <end position="1126"/>
    </location>
</feature>
<dbReference type="Pfam" id="PF08447">
    <property type="entry name" value="PAS_3"/>
    <property type="match status" value="1"/>
</dbReference>
<dbReference type="InterPro" id="IPR035965">
    <property type="entry name" value="PAS-like_dom_sf"/>
</dbReference>
<reference evidence="8 9" key="1">
    <citation type="journal article" date="2024" name="Chem. Sci.">
        <title>Discovery of megapolipeptins by genome mining of a Burkholderiales bacteria collection.</title>
        <authorList>
            <person name="Paulo B.S."/>
            <person name="Recchia M.J.J."/>
            <person name="Lee S."/>
            <person name="Fergusson C.H."/>
            <person name="Romanowski S.B."/>
            <person name="Hernandez A."/>
            <person name="Krull N."/>
            <person name="Liu D.Y."/>
            <person name="Cavanagh H."/>
            <person name="Bos A."/>
            <person name="Gray C.A."/>
            <person name="Murphy B.T."/>
            <person name="Linington R.G."/>
            <person name="Eustaquio A.S."/>
        </authorList>
    </citation>
    <scope>NUCLEOTIDE SEQUENCE [LARGE SCALE GENOMIC DNA]</scope>
    <source>
        <strain evidence="8 9">RL21-008-BIB-A</strain>
    </source>
</reference>
<evidence type="ECO:0000256" key="4">
    <source>
        <dbReference type="PROSITE-ProRule" id="PRU00169"/>
    </source>
</evidence>
<dbReference type="InterPro" id="IPR013655">
    <property type="entry name" value="PAS_fold_3"/>
</dbReference>
<dbReference type="Proteomes" id="UP001629246">
    <property type="component" value="Unassembled WGS sequence"/>
</dbReference>
<feature type="domain" description="Response regulatory" evidence="6">
    <location>
        <begin position="1147"/>
        <end position="1260"/>
    </location>
</feature>
<evidence type="ECO:0000313" key="8">
    <source>
        <dbReference type="EMBL" id="MFL9923408.1"/>
    </source>
</evidence>
<dbReference type="SMART" id="SM00388">
    <property type="entry name" value="HisKA"/>
    <property type="match status" value="2"/>
</dbReference>
<evidence type="ECO:0000256" key="1">
    <source>
        <dbReference type="ARBA" id="ARBA00000085"/>
    </source>
</evidence>
<dbReference type="CDD" id="cd17580">
    <property type="entry name" value="REC_2_DhkD-like"/>
    <property type="match status" value="1"/>
</dbReference>
<dbReference type="PANTHER" id="PTHR43547">
    <property type="entry name" value="TWO-COMPONENT HISTIDINE KINASE"/>
    <property type="match status" value="1"/>
</dbReference>
<evidence type="ECO:0000313" key="9">
    <source>
        <dbReference type="Proteomes" id="UP001629246"/>
    </source>
</evidence>
<dbReference type="InterPro" id="IPR036097">
    <property type="entry name" value="HisK_dim/P_sf"/>
</dbReference>
<dbReference type="SMART" id="SM00448">
    <property type="entry name" value="REC"/>
    <property type="match status" value="2"/>
</dbReference>
<dbReference type="SUPFAM" id="SSF52172">
    <property type="entry name" value="CheY-like"/>
    <property type="match status" value="2"/>
</dbReference>
<dbReference type="Pfam" id="PF02518">
    <property type="entry name" value="HATPase_c"/>
    <property type="match status" value="2"/>
</dbReference>
<dbReference type="CDD" id="cd17574">
    <property type="entry name" value="REC_OmpR"/>
    <property type="match status" value="1"/>
</dbReference>
<dbReference type="SUPFAM" id="SSF55874">
    <property type="entry name" value="ATPase domain of HSP90 chaperone/DNA topoisomerase II/histidine kinase"/>
    <property type="match status" value="2"/>
</dbReference>
<gene>
    <name evidence="8" type="ORF">PQR62_03970</name>
</gene>
<dbReference type="InterPro" id="IPR003661">
    <property type="entry name" value="HisK_dim/P_dom"/>
</dbReference>
<evidence type="ECO:0000259" key="6">
    <source>
        <dbReference type="PROSITE" id="PS50110"/>
    </source>
</evidence>
<comment type="catalytic activity">
    <reaction evidence="1">
        <text>ATP + protein L-histidine = ADP + protein N-phospho-L-histidine.</text>
        <dbReference type="EC" id="2.7.13.3"/>
    </reaction>
</comment>
<dbReference type="InterPro" id="IPR001789">
    <property type="entry name" value="Sig_transdc_resp-reg_receiver"/>
</dbReference>
<feature type="domain" description="Histidine kinase" evidence="5">
    <location>
        <begin position="350"/>
        <end position="568"/>
    </location>
</feature>
<feature type="modified residue" description="4-aspartylphosphate" evidence="4">
    <location>
        <position position="1196"/>
    </location>
</feature>
<dbReference type="InterPro" id="IPR011006">
    <property type="entry name" value="CheY-like_superfamily"/>
</dbReference>
<dbReference type="GO" id="GO:0005524">
    <property type="term" value="F:ATP binding"/>
    <property type="evidence" value="ECO:0007669"/>
    <property type="project" value="UniProtKB-KW"/>
</dbReference>
<dbReference type="InterPro" id="IPR001610">
    <property type="entry name" value="PAC"/>
</dbReference>
<accession>A0ABW9A408</accession>
<dbReference type="Gene3D" id="3.30.565.10">
    <property type="entry name" value="Histidine kinase-like ATPase, C-terminal domain"/>
    <property type="match status" value="2"/>
</dbReference>
<keyword evidence="8" id="KW-0067">ATP-binding</keyword>
<proteinExistence type="predicted"/>
<dbReference type="NCBIfam" id="TIGR00229">
    <property type="entry name" value="sensory_box"/>
    <property type="match status" value="1"/>
</dbReference>
<dbReference type="Gene3D" id="1.10.287.130">
    <property type="match status" value="2"/>
</dbReference>
<dbReference type="SMART" id="SM00091">
    <property type="entry name" value="PAS"/>
    <property type="match status" value="1"/>
</dbReference>
<organism evidence="8 9">
    <name type="scientific">Herbaspirillum lusitanum</name>
    <dbReference type="NCBI Taxonomy" id="213312"/>
    <lineage>
        <taxon>Bacteria</taxon>
        <taxon>Pseudomonadati</taxon>
        <taxon>Pseudomonadota</taxon>
        <taxon>Betaproteobacteria</taxon>
        <taxon>Burkholderiales</taxon>
        <taxon>Oxalobacteraceae</taxon>
        <taxon>Herbaspirillum</taxon>
    </lineage>
</organism>
<dbReference type="Gene3D" id="3.40.50.2300">
    <property type="match status" value="2"/>
</dbReference>
<dbReference type="SUPFAM" id="SSF47384">
    <property type="entry name" value="Homodimeric domain of signal transducing histidine kinase"/>
    <property type="match status" value="2"/>
</dbReference>
<feature type="domain" description="PAC" evidence="7">
    <location>
        <begin position="838"/>
        <end position="890"/>
    </location>
</feature>
<dbReference type="InterPro" id="IPR004358">
    <property type="entry name" value="Sig_transdc_His_kin-like_C"/>
</dbReference>
<name>A0ABW9A408_9BURK</name>
<dbReference type="SUPFAM" id="SSF55781">
    <property type="entry name" value="GAF domain-like"/>
    <property type="match status" value="1"/>
</dbReference>
<dbReference type="SMART" id="SM00387">
    <property type="entry name" value="HATPase_c"/>
    <property type="match status" value="2"/>
</dbReference>
<keyword evidence="3 4" id="KW-0597">Phosphoprotein</keyword>
<protein>
    <recommendedName>
        <fullName evidence="2">histidine kinase</fullName>
        <ecNumber evidence="2">2.7.13.3</ecNumber>
    </recommendedName>
</protein>
<dbReference type="InterPro" id="IPR000014">
    <property type="entry name" value="PAS"/>
</dbReference>
<feature type="domain" description="Response regulatory" evidence="6">
    <location>
        <begin position="634"/>
        <end position="749"/>
    </location>
</feature>
<dbReference type="InterPro" id="IPR000700">
    <property type="entry name" value="PAS-assoc_C"/>
</dbReference>
<feature type="modified residue" description="4-aspartylphosphate" evidence="4">
    <location>
        <position position="682"/>
    </location>
</feature>
<dbReference type="EMBL" id="JAQQFM010000002">
    <property type="protein sequence ID" value="MFL9923408.1"/>
    <property type="molecule type" value="Genomic_DNA"/>
</dbReference>
<dbReference type="RefSeq" id="WP_408155036.1">
    <property type="nucleotide sequence ID" value="NZ_JAQQFM010000002.1"/>
</dbReference>
<dbReference type="InterPro" id="IPR003594">
    <property type="entry name" value="HATPase_dom"/>
</dbReference>
<dbReference type="PROSITE" id="PS50113">
    <property type="entry name" value="PAC"/>
    <property type="match status" value="1"/>
</dbReference>
<dbReference type="EC" id="2.7.13.3" evidence="2"/>
<dbReference type="PROSITE" id="PS50110">
    <property type="entry name" value="RESPONSE_REGULATORY"/>
    <property type="match status" value="2"/>
</dbReference>
<evidence type="ECO:0000259" key="7">
    <source>
        <dbReference type="PROSITE" id="PS50113"/>
    </source>
</evidence>
<dbReference type="Gene3D" id="3.30.450.40">
    <property type="match status" value="1"/>
</dbReference>
<dbReference type="InterPro" id="IPR036890">
    <property type="entry name" value="HATPase_C_sf"/>
</dbReference>
<keyword evidence="8" id="KW-0547">Nucleotide-binding</keyword>
<dbReference type="Pfam" id="PF00512">
    <property type="entry name" value="HisKA"/>
    <property type="match status" value="2"/>
</dbReference>
<dbReference type="CDD" id="cd16922">
    <property type="entry name" value="HATPase_EvgS-ArcB-TorS-like"/>
    <property type="match status" value="1"/>
</dbReference>
<dbReference type="CDD" id="cd00130">
    <property type="entry name" value="PAS"/>
    <property type="match status" value="1"/>
</dbReference>
<dbReference type="PRINTS" id="PR00344">
    <property type="entry name" value="BCTRLSENSOR"/>
</dbReference>
<keyword evidence="9" id="KW-1185">Reference proteome</keyword>
<dbReference type="PANTHER" id="PTHR43547:SF2">
    <property type="entry name" value="HYBRID SIGNAL TRANSDUCTION HISTIDINE KINASE C"/>
    <property type="match status" value="1"/>
</dbReference>
<comment type="caution">
    <text evidence="8">The sequence shown here is derived from an EMBL/GenBank/DDBJ whole genome shotgun (WGS) entry which is preliminary data.</text>
</comment>
<dbReference type="InterPro" id="IPR029016">
    <property type="entry name" value="GAF-like_dom_sf"/>
</dbReference>
<dbReference type="SUPFAM" id="SSF55785">
    <property type="entry name" value="PYP-like sensor domain (PAS domain)"/>
    <property type="match status" value="1"/>
</dbReference>
<dbReference type="Gene3D" id="3.30.450.20">
    <property type="entry name" value="PAS domain"/>
    <property type="match status" value="2"/>
</dbReference>